<evidence type="ECO:0000256" key="2">
    <source>
        <dbReference type="ARBA" id="ARBA00022475"/>
    </source>
</evidence>
<evidence type="ECO:0000256" key="7">
    <source>
        <dbReference type="SAM" id="Phobius"/>
    </source>
</evidence>
<keyword evidence="3" id="KW-0479">Metal-binding</keyword>
<dbReference type="GO" id="GO:0051536">
    <property type="term" value="F:iron-sulfur cluster binding"/>
    <property type="evidence" value="ECO:0007669"/>
    <property type="project" value="UniProtKB-KW"/>
</dbReference>
<evidence type="ECO:0000256" key="4">
    <source>
        <dbReference type="ARBA" id="ARBA00023004"/>
    </source>
</evidence>
<proteinExistence type="predicted"/>
<protein>
    <submittedName>
        <fullName evidence="9">4Fe-4S ferredoxin, iron-sulfur binding domain protein</fullName>
    </submittedName>
</protein>
<gene>
    <name evidence="9" type="ordered locus">Gura_1379</name>
</gene>
<feature type="transmembrane region" description="Helical" evidence="7">
    <location>
        <begin position="113"/>
        <end position="134"/>
    </location>
</feature>
<dbReference type="InterPro" id="IPR017900">
    <property type="entry name" value="4Fe4S_Fe_S_CS"/>
</dbReference>
<dbReference type="OrthoDB" id="9784262at2"/>
<dbReference type="InterPro" id="IPR052378">
    <property type="entry name" value="NosR_regulator"/>
</dbReference>
<dbReference type="AlphaFoldDB" id="A5GA09"/>
<feature type="transmembrane region" description="Helical" evidence="7">
    <location>
        <begin position="242"/>
        <end position="262"/>
    </location>
</feature>
<name>A5GA09_GEOUR</name>
<dbReference type="PANTHER" id="PTHR30224:SF4">
    <property type="entry name" value="ELECTRON TRANSPORT PROTEIN YCCM-RELATED"/>
    <property type="match status" value="1"/>
</dbReference>
<keyword evidence="5" id="KW-0411">Iron-sulfur</keyword>
<dbReference type="GO" id="GO:0046872">
    <property type="term" value="F:metal ion binding"/>
    <property type="evidence" value="ECO:0007669"/>
    <property type="project" value="UniProtKB-KW"/>
</dbReference>
<evidence type="ECO:0000256" key="6">
    <source>
        <dbReference type="ARBA" id="ARBA00023136"/>
    </source>
</evidence>
<evidence type="ECO:0000259" key="8">
    <source>
        <dbReference type="PROSITE" id="PS51379"/>
    </source>
</evidence>
<dbReference type="GO" id="GO:0005886">
    <property type="term" value="C:plasma membrane"/>
    <property type="evidence" value="ECO:0007669"/>
    <property type="project" value="UniProtKB-SubCell"/>
</dbReference>
<accession>A5GA09</accession>
<feature type="transmembrane region" description="Helical" evidence="7">
    <location>
        <begin position="12"/>
        <end position="29"/>
    </location>
</feature>
<dbReference type="Pfam" id="PF13237">
    <property type="entry name" value="Fer4_10"/>
    <property type="match status" value="1"/>
</dbReference>
<feature type="domain" description="4Fe-4S ferredoxin-type" evidence="8">
    <location>
        <begin position="319"/>
        <end position="348"/>
    </location>
</feature>
<dbReference type="InterPro" id="IPR017896">
    <property type="entry name" value="4Fe4S_Fe-S-bd"/>
</dbReference>
<dbReference type="HOGENOM" id="CLU_789319_0_0_7"/>
<keyword evidence="2" id="KW-1003">Cell membrane</keyword>
<evidence type="ECO:0000256" key="3">
    <source>
        <dbReference type="ARBA" id="ARBA00022723"/>
    </source>
</evidence>
<dbReference type="SUPFAM" id="SSF54862">
    <property type="entry name" value="4Fe-4S ferredoxins"/>
    <property type="match status" value="1"/>
</dbReference>
<keyword evidence="4" id="KW-0408">Iron</keyword>
<evidence type="ECO:0000256" key="5">
    <source>
        <dbReference type="ARBA" id="ARBA00023014"/>
    </source>
</evidence>
<dbReference type="PANTHER" id="PTHR30224">
    <property type="entry name" value="ELECTRON TRANSPORT PROTEIN"/>
    <property type="match status" value="1"/>
</dbReference>
<comment type="subcellular location">
    <subcellularLocation>
        <location evidence="1">Cell membrane</location>
    </subcellularLocation>
</comment>
<feature type="transmembrane region" description="Helical" evidence="7">
    <location>
        <begin position="61"/>
        <end position="82"/>
    </location>
</feature>
<feature type="transmembrane region" description="Helical" evidence="7">
    <location>
        <begin position="154"/>
        <end position="180"/>
    </location>
</feature>
<dbReference type="STRING" id="351605.Gura_1379"/>
<keyword evidence="7" id="KW-0812">Transmembrane</keyword>
<reference evidence="9 10" key="1">
    <citation type="submission" date="2007-05" db="EMBL/GenBank/DDBJ databases">
        <title>Complete sequence of Geobacter uraniireducens Rf4.</title>
        <authorList>
            <consortium name="US DOE Joint Genome Institute"/>
            <person name="Copeland A."/>
            <person name="Lucas S."/>
            <person name="Lapidus A."/>
            <person name="Barry K."/>
            <person name="Detter J.C."/>
            <person name="Glavina del Rio T."/>
            <person name="Hammon N."/>
            <person name="Israni S."/>
            <person name="Dalin E."/>
            <person name="Tice H."/>
            <person name="Pitluck S."/>
            <person name="Chertkov O."/>
            <person name="Brettin T."/>
            <person name="Bruce D."/>
            <person name="Han C."/>
            <person name="Schmutz J."/>
            <person name="Larimer F."/>
            <person name="Land M."/>
            <person name="Hauser L."/>
            <person name="Kyrpides N."/>
            <person name="Mikhailova N."/>
            <person name="Shelobolina E."/>
            <person name="Aklujkar M."/>
            <person name="Lovley D."/>
            <person name="Richardson P."/>
        </authorList>
    </citation>
    <scope>NUCLEOTIDE SEQUENCE [LARGE SCALE GENOMIC DNA]</scope>
    <source>
        <strain evidence="9 10">Rf4</strain>
    </source>
</reference>
<keyword evidence="7" id="KW-1133">Transmembrane helix</keyword>
<dbReference type="PROSITE" id="PS00198">
    <property type="entry name" value="4FE4S_FER_1"/>
    <property type="match status" value="1"/>
</dbReference>
<dbReference type="PROSITE" id="PS51379">
    <property type="entry name" value="4FE4S_FER_2"/>
    <property type="match status" value="1"/>
</dbReference>
<organism evidence="9 10">
    <name type="scientific">Geotalea uraniireducens (strain Rf4)</name>
    <name type="common">Geobacter uraniireducens</name>
    <dbReference type="NCBI Taxonomy" id="351605"/>
    <lineage>
        <taxon>Bacteria</taxon>
        <taxon>Pseudomonadati</taxon>
        <taxon>Thermodesulfobacteriota</taxon>
        <taxon>Desulfuromonadia</taxon>
        <taxon>Geobacterales</taxon>
        <taxon>Geobacteraceae</taxon>
        <taxon>Geotalea</taxon>
    </lineage>
</organism>
<dbReference type="KEGG" id="gur:Gura_1379"/>
<evidence type="ECO:0000313" key="9">
    <source>
        <dbReference type="EMBL" id="ABQ25580.1"/>
    </source>
</evidence>
<keyword evidence="6 7" id="KW-0472">Membrane</keyword>
<feature type="transmembrane region" description="Helical" evidence="7">
    <location>
        <begin position="205"/>
        <end position="222"/>
    </location>
</feature>
<dbReference type="Proteomes" id="UP000006695">
    <property type="component" value="Chromosome"/>
</dbReference>
<sequence>MEGSIMSRFSKYLLVFGLFVLVFGIGSITEEIHGCLMCPIDGFLYFNGTISEHAFEFLRTYRWYTTGAGAAITIVAFGLYLYTSTHTLPVQRIRFKWPKLGNWKTRRMYSHSIVYALIILHTSLTIAGVTKLKSLCPRSTTDLISKGQFGQASIFWLVMLLMVFVWGRALCGWLCVFAPVQEQSANLLKTFGFDPSKRKYGQQNLIFFFTAVLLSSLVTGLYRNYNAINFNSNYGYETNSLWIFIGGVITMMPITMFLTYYLGSRWFCKYLCPIGGTLSLYSKFSLVKIGIHKASCGNCDKCTDSCQMGVKVKEYVENNEAAVNDRKCINCGDCVDQCPKQALYFGFRPIR</sequence>
<evidence type="ECO:0000313" key="10">
    <source>
        <dbReference type="Proteomes" id="UP000006695"/>
    </source>
</evidence>
<dbReference type="Gene3D" id="3.30.70.20">
    <property type="match status" value="1"/>
</dbReference>
<dbReference type="Pfam" id="PF12801">
    <property type="entry name" value="Fer4_5"/>
    <property type="match status" value="1"/>
</dbReference>
<keyword evidence="10" id="KW-1185">Reference proteome</keyword>
<dbReference type="EMBL" id="CP000698">
    <property type="protein sequence ID" value="ABQ25580.1"/>
    <property type="molecule type" value="Genomic_DNA"/>
</dbReference>
<evidence type="ECO:0000256" key="1">
    <source>
        <dbReference type="ARBA" id="ARBA00004236"/>
    </source>
</evidence>